<dbReference type="EnsemblMetazoa" id="RPRC008865-RA">
    <property type="protein sequence ID" value="RPRC008865-PA"/>
    <property type="gene ID" value="RPRC008865"/>
</dbReference>
<keyword evidence="2" id="KW-1185">Reference proteome</keyword>
<evidence type="ECO:0000313" key="1">
    <source>
        <dbReference type="EnsemblMetazoa" id="RPRC008865-PA"/>
    </source>
</evidence>
<protein>
    <recommendedName>
        <fullName evidence="3">Pacifastin domain-containing protein</fullName>
    </recommendedName>
</protein>
<proteinExistence type="predicted"/>
<dbReference type="VEuPathDB" id="VectorBase:RPRC008865"/>
<organism evidence="1 2">
    <name type="scientific">Rhodnius prolixus</name>
    <name type="common">Triatomid bug</name>
    <dbReference type="NCBI Taxonomy" id="13249"/>
    <lineage>
        <taxon>Eukaryota</taxon>
        <taxon>Metazoa</taxon>
        <taxon>Ecdysozoa</taxon>
        <taxon>Arthropoda</taxon>
        <taxon>Hexapoda</taxon>
        <taxon>Insecta</taxon>
        <taxon>Pterygota</taxon>
        <taxon>Neoptera</taxon>
        <taxon>Paraneoptera</taxon>
        <taxon>Hemiptera</taxon>
        <taxon>Heteroptera</taxon>
        <taxon>Panheteroptera</taxon>
        <taxon>Cimicomorpha</taxon>
        <taxon>Reduviidae</taxon>
        <taxon>Triatominae</taxon>
        <taxon>Rhodnius</taxon>
    </lineage>
</organism>
<accession>T1HXU5</accession>
<name>T1HXU5_RHOPR</name>
<dbReference type="HOGENOM" id="CLU_2239907_0_0_1"/>
<dbReference type="AlphaFoldDB" id="T1HXU5"/>
<evidence type="ECO:0000313" key="2">
    <source>
        <dbReference type="Proteomes" id="UP000015103"/>
    </source>
</evidence>
<dbReference type="InParanoid" id="T1HXU5"/>
<dbReference type="EMBL" id="ACPB03029689">
    <property type="status" value="NOT_ANNOTATED_CDS"/>
    <property type="molecule type" value="Genomic_DNA"/>
</dbReference>
<sequence>MGSYLDPDYDRQVHPLFIAICRNVLQRYCLRSLMLLVSDVTTKSCKAGSMVLQADGCNYCKCSPRGELEPCTIRDCKEVAEHLRTKKFPPFGNKKILKERFKIKF</sequence>
<evidence type="ECO:0008006" key="3">
    <source>
        <dbReference type="Google" id="ProtNLM"/>
    </source>
</evidence>
<dbReference type="Proteomes" id="UP000015103">
    <property type="component" value="Unassembled WGS sequence"/>
</dbReference>
<reference evidence="1" key="1">
    <citation type="submission" date="2015-05" db="UniProtKB">
        <authorList>
            <consortium name="EnsemblMetazoa"/>
        </authorList>
    </citation>
    <scope>IDENTIFICATION</scope>
</reference>